<dbReference type="RefSeq" id="WP_275711498.1">
    <property type="nucleotide sequence ID" value="NZ_JAKLTN010000002.1"/>
</dbReference>
<organism evidence="11 12">
    <name type="scientific">Dechloromonas hankyongensis</name>
    <dbReference type="NCBI Taxonomy" id="2908002"/>
    <lineage>
        <taxon>Bacteria</taxon>
        <taxon>Pseudomonadati</taxon>
        <taxon>Pseudomonadota</taxon>
        <taxon>Betaproteobacteria</taxon>
        <taxon>Rhodocyclales</taxon>
        <taxon>Azonexaceae</taxon>
        <taxon>Dechloromonas</taxon>
    </lineage>
</organism>
<dbReference type="PROSITE" id="PS51195">
    <property type="entry name" value="Q_MOTIF"/>
    <property type="match status" value="1"/>
</dbReference>
<dbReference type="InterPro" id="IPR014001">
    <property type="entry name" value="Helicase_ATP-bd"/>
</dbReference>
<feature type="domain" description="Helicase ATP-binding" evidence="8">
    <location>
        <begin position="42"/>
        <end position="213"/>
    </location>
</feature>
<dbReference type="Gene3D" id="3.30.70.330">
    <property type="match status" value="1"/>
</dbReference>
<dbReference type="EC" id="3.6.4.13" evidence="11"/>
<dbReference type="PROSITE" id="PS51194">
    <property type="entry name" value="HELICASE_CTER"/>
    <property type="match status" value="1"/>
</dbReference>
<keyword evidence="1 7" id="KW-0547">Nucleotide-binding</keyword>
<dbReference type="SMART" id="SM00490">
    <property type="entry name" value="HELICc"/>
    <property type="match status" value="1"/>
</dbReference>
<dbReference type="InterPro" id="IPR000629">
    <property type="entry name" value="RNA-helicase_DEAD-box_CS"/>
</dbReference>
<accession>A0ABS9K4U6</accession>
<dbReference type="InterPro" id="IPR044742">
    <property type="entry name" value="DEAD/DEAH_RhlB"/>
</dbReference>
<dbReference type="InterPro" id="IPR050079">
    <property type="entry name" value="DEAD_box_RNA_helicase"/>
</dbReference>
<dbReference type="GO" id="GO:0003724">
    <property type="term" value="F:RNA helicase activity"/>
    <property type="evidence" value="ECO:0007669"/>
    <property type="project" value="UniProtKB-EC"/>
</dbReference>
<evidence type="ECO:0000256" key="2">
    <source>
        <dbReference type="ARBA" id="ARBA00022801"/>
    </source>
</evidence>
<dbReference type="EMBL" id="JAKLTN010000002">
    <property type="protein sequence ID" value="MCG2578170.1"/>
    <property type="molecule type" value="Genomic_DNA"/>
</dbReference>
<dbReference type="GO" id="GO:0016787">
    <property type="term" value="F:hydrolase activity"/>
    <property type="evidence" value="ECO:0007669"/>
    <property type="project" value="UniProtKB-KW"/>
</dbReference>
<evidence type="ECO:0000259" key="8">
    <source>
        <dbReference type="PROSITE" id="PS51192"/>
    </source>
</evidence>
<dbReference type="Pfam" id="PF00270">
    <property type="entry name" value="DEAD"/>
    <property type="match status" value="1"/>
</dbReference>
<feature type="domain" description="DEAD-box RNA helicase Q" evidence="10">
    <location>
        <begin position="11"/>
        <end position="39"/>
    </location>
</feature>
<reference evidence="11" key="1">
    <citation type="submission" date="2022-01" db="EMBL/GenBank/DDBJ databases">
        <authorList>
            <person name="Jo J.-H."/>
            <person name="Im W.-T."/>
        </authorList>
    </citation>
    <scope>NUCLEOTIDE SEQUENCE</scope>
    <source>
        <strain evidence="11">XY25</strain>
    </source>
</reference>
<evidence type="ECO:0000256" key="3">
    <source>
        <dbReference type="ARBA" id="ARBA00022806"/>
    </source>
</evidence>
<dbReference type="PANTHER" id="PTHR47959:SF1">
    <property type="entry name" value="ATP-DEPENDENT RNA HELICASE DBPA"/>
    <property type="match status" value="1"/>
</dbReference>
<evidence type="ECO:0000256" key="4">
    <source>
        <dbReference type="ARBA" id="ARBA00022840"/>
    </source>
</evidence>
<dbReference type="CDD" id="cd00268">
    <property type="entry name" value="DEADc"/>
    <property type="match status" value="1"/>
</dbReference>
<dbReference type="SMART" id="SM00487">
    <property type="entry name" value="DEXDc"/>
    <property type="match status" value="1"/>
</dbReference>
<dbReference type="PANTHER" id="PTHR47959">
    <property type="entry name" value="ATP-DEPENDENT RNA HELICASE RHLE-RELATED"/>
    <property type="match status" value="1"/>
</dbReference>
<dbReference type="Proteomes" id="UP001165384">
    <property type="component" value="Unassembled WGS sequence"/>
</dbReference>
<dbReference type="PROSITE" id="PS51192">
    <property type="entry name" value="HELICASE_ATP_BIND_1"/>
    <property type="match status" value="1"/>
</dbReference>
<feature type="domain" description="Helicase C-terminal" evidence="9">
    <location>
        <begin position="223"/>
        <end position="385"/>
    </location>
</feature>
<dbReference type="InterPro" id="IPR027417">
    <property type="entry name" value="P-loop_NTPase"/>
</dbReference>
<evidence type="ECO:0000313" key="12">
    <source>
        <dbReference type="Proteomes" id="UP001165384"/>
    </source>
</evidence>
<name>A0ABS9K4U6_9RHOO</name>
<dbReference type="SUPFAM" id="SSF52540">
    <property type="entry name" value="P-loop containing nucleoside triphosphate hydrolases"/>
    <property type="match status" value="1"/>
</dbReference>
<dbReference type="InterPro" id="IPR001650">
    <property type="entry name" value="Helicase_C-like"/>
</dbReference>
<dbReference type="InterPro" id="IPR014014">
    <property type="entry name" value="RNA_helicase_DEAD_Q_motif"/>
</dbReference>
<comment type="similarity">
    <text evidence="5 7">Belongs to the DEAD box helicase family.</text>
</comment>
<evidence type="ECO:0000256" key="6">
    <source>
        <dbReference type="PROSITE-ProRule" id="PRU00552"/>
    </source>
</evidence>
<dbReference type="PROSITE" id="PS00039">
    <property type="entry name" value="DEAD_ATP_HELICASE"/>
    <property type="match status" value="1"/>
</dbReference>
<dbReference type="NCBIfam" id="NF008744">
    <property type="entry name" value="PRK11776.1"/>
    <property type="match status" value="1"/>
</dbReference>
<dbReference type="InterPro" id="IPR011545">
    <property type="entry name" value="DEAD/DEAH_box_helicase_dom"/>
</dbReference>
<comment type="caution">
    <text evidence="11">The sequence shown here is derived from an EMBL/GenBank/DDBJ whole genome shotgun (WGS) entry which is preliminary data.</text>
</comment>
<gene>
    <name evidence="11" type="primary">dbpA</name>
    <name evidence="11" type="ORF">LZ012_14335</name>
</gene>
<keyword evidence="3 7" id="KW-0347">Helicase</keyword>
<protein>
    <submittedName>
        <fullName evidence="11">ATP-dependent RNA helicase DbpA</fullName>
        <ecNumber evidence="11">3.6.4.13</ecNumber>
    </submittedName>
</protein>
<dbReference type="InterPro" id="IPR005580">
    <property type="entry name" value="DbpA/CsdA_RNA-bd_dom"/>
</dbReference>
<keyword evidence="4 7" id="KW-0067">ATP-binding</keyword>
<dbReference type="Pfam" id="PF00271">
    <property type="entry name" value="Helicase_C"/>
    <property type="match status" value="1"/>
</dbReference>
<dbReference type="Pfam" id="PF03880">
    <property type="entry name" value="DbpA"/>
    <property type="match status" value="1"/>
</dbReference>
<evidence type="ECO:0000259" key="10">
    <source>
        <dbReference type="PROSITE" id="PS51195"/>
    </source>
</evidence>
<keyword evidence="12" id="KW-1185">Reference proteome</keyword>
<feature type="short sequence motif" description="Q motif" evidence="6">
    <location>
        <begin position="11"/>
        <end position="39"/>
    </location>
</feature>
<evidence type="ECO:0000256" key="7">
    <source>
        <dbReference type="RuleBase" id="RU000492"/>
    </source>
</evidence>
<dbReference type="Gene3D" id="3.40.50.300">
    <property type="entry name" value="P-loop containing nucleotide triphosphate hydrolases"/>
    <property type="match status" value="2"/>
</dbReference>
<dbReference type="CDD" id="cd18787">
    <property type="entry name" value="SF2_C_DEAD"/>
    <property type="match status" value="1"/>
</dbReference>
<evidence type="ECO:0000256" key="1">
    <source>
        <dbReference type="ARBA" id="ARBA00022741"/>
    </source>
</evidence>
<keyword evidence="2 7" id="KW-0378">Hydrolase</keyword>
<evidence type="ECO:0000313" key="11">
    <source>
        <dbReference type="EMBL" id="MCG2578170.1"/>
    </source>
</evidence>
<proteinExistence type="inferred from homology"/>
<evidence type="ECO:0000259" key="9">
    <source>
        <dbReference type="PROSITE" id="PS51194"/>
    </source>
</evidence>
<evidence type="ECO:0000256" key="5">
    <source>
        <dbReference type="ARBA" id="ARBA00038437"/>
    </source>
</evidence>
<dbReference type="InterPro" id="IPR012677">
    <property type="entry name" value="Nucleotide-bd_a/b_plait_sf"/>
</dbReference>
<sequence>MSAPAIPTAGTSFADLALPPAMLATLQQLNYLAMTPIQAASLPLALAGHDLIAQAKTGSGKTAAFGLTLLAKLNPKRFAVQAMVLCPTRELADQVTQEIRRLARFEENIKVLPLVGGAALRHQATSLENGVHIVVGTPGRIMDHMERGTLKLNDLTTLVLDEADRMLDMGFHDDIAYVAKRCPKERQTLLFSATYPEGIARLASQFLHQPQEVKLLEQHAESKIRQRFYEVQPDQRLQAVATLLKHYRPVSALAFCNTKQQCRDLLNVLRHEGIHALTLNGDLEQRERDQVLIQFANRSCSVLVATDVAARGLDIDQLEAVINVDVTPDPEIHIHRIGRTGRADQDGWALSLCGPGDKRRVATIAQQMNCQLEWANLGELRHDSEAPLVPPMATLLMLGGRKDKIRPGDVLGALTGEAGTEQKFTREQVGKITVTDQSTYIAIARPLARDAVRKLSAGKVKGKTVKVRAL</sequence>